<dbReference type="GO" id="GO:0006644">
    <property type="term" value="P:phospholipid metabolic process"/>
    <property type="evidence" value="ECO:0007669"/>
    <property type="project" value="InterPro"/>
</dbReference>
<dbReference type="Proteomes" id="UP000275394">
    <property type="component" value="Unassembled WGS sequence"/>
</dbReference>
<feature type="chain" id="PRO_5018311305" evidence="1">
    <location>
        <begin position="19"/>
        <end position="279"/>
    </location>
</feature>
<dbReference type="EMBL" id="RKHR01000004">
    <property type="protein sequence ID" value="ROS01746.1"/>
    <property type="molecule type" value="Genomic_DNA"/>
</dbReference>
<feature type="signal peptide" evidence="1">
    <location>
        <begin position="1"/>
        <end position="18"/>
    </location>
</feature>
<evidence type="ECO:0000313" key="3">
    <source>
        <dbReference type="Proteomes" id="UP000275394"/>
    </source>
</evidence>
<sequence length="279" mass="32401">MKSITILMLSLLCAPLWAESSGRQITLQPFSSDGCSAFPDGTLSDRRLWHRCCAAHDLAYWRGGSYRERLFADQELERCVSEVADPELALLMMAGVRVGGTPLIPTSFRWGYGWPYPHLYHTLTAWEQKQVRYLQPSAAALALFEQHSTTDFGQNESELERRWSRQRERLQAEFSRNRQQFAQLGQRGTQALGERVAETRALLDRQLTVRRQMLQQLESDWRRQWQFGRTQVTTTMQAIETDLQYWLEQVEAMQREVEQVLLSDDADDGDKKGIERGRR</sequence>
<dbReference type="SUPFAM" id="SSF48619">
    <property type="entry name" value="Phospholipase A2, PLA2"/>
    <property type="match status" value="1"/>
</dbReference>
<accession>A0A3N2DPM6</accession>
<dbReference type="GO" id="GO:0004623">
    <property type="term" value="F:phospholipase A2 activity"/>
    <property type="evidence" value="ECO:0007669"/>
    <property type="project" value="InterPro"/>
</dbReference>
<dbReference type="AlphaFoldDB" id="A0A3N2DPM6"/>
<keyword evidence="1" id="KW-0732">Signal</keyword>
<dbReference type="GO" id="GO:0050482">
    <property type="term" value="P:arachidonate secretion"/>
    <property type="evidence" value="ECO:0007669"/>
    <property type="project" value="InterPro"/>
</dbReference>
<comment type="caution">
    <text evidence="2">The sequence shown here is derived from an EMBL/GenBank/DDBJ whole genome shotgun (WGS) entry which is preliminary data.</text>
</comment>
<reference evidence="2 3" key="1">
    <citation type="submission" date="2018-11" db="EMBL/GenBank/DDBJ databases">
        <title>Genomic Encyclopedia of Type Strains, Phase IV (KMG-IV): sequencing the most valuable type-strain genomes for metagenomic binning, comparative biology and taxonomic classification.</title>
        <authorList>
            <person name="Goeker M."/>
        </authorList>
    </citation>
    <scope>NUCLEOTIDE SEQUENCE [LARGE SCALE GENOMIC DNA]</scope>
    <source>
        <strain evidence="2 3">DSM 100316</strain>
    </source>
</reference>
<name>A0A3N2DPM6_9GAMM</name>
<gene>
    <name evidence="2" type="ORF">EDC56_2191</name>
</gene>
<protein>
    <submittedName>
        <fullName evidence="2">Uncharacterized protein</fullName>
    </submittedName>
</protein>
<evidence type="ECO:0000256" key="1">
    <source>
        <dbReference type="SAM" id="SignalP"/>
    </source>
</evidence>
<organism evidence="2 3">
    <name type="scientific">Sinobacterium caligoides</name>
    <dbReference type="NCBI Taxonomy" id="933926"/>
    <lineage>
        <taxon>Bacteria</taxon>
        <taxon>Pseudomonadati</taxon>
        <taxon>Pseudomonadota</taxon>
        <taxon>Gammaproteobacteria</taxon>
        <taxon>Cellvibrionales</taxon>
        <taxon>Spongiibacteraceae</taxon>
        <taxon>Sinobacterium</taxon>
    </lineage>
</organism>
<proteinExistence type="predicted"/>
<dbReference type="InterPro" id="IPR036444">
    <property type="entry name" value="PLipase_A2_dom_sf"/>
</dbReference>
<keyword evidence="3" id="KW-1185">Reference proteome</keyword>
<evidence type="ECO:0000313" key="2">
    <source>
        <dbReference type="EMBL" id="ROS01746.1"/>
    </source>
</evidence>
<dbReference type="RefSeq" id="WP_211333649.1">
    <property type="nucleotide sequence ID" value="NZ_RKHR01000004.1"/>
</dbReference>